<keyword evidence="10" id="KW-0067">ATP-binding</keyword>
<gene>
    <name evidence="19" type="ORF">EDB95_1848</name>
</gene>
<evidence type="ECO:0000256" key="2">
    <source>
        <dbReference type="ARBA" id="ARBA00004429"/>
    </source>
</evidence>
<dbReference type="InterPro" id="IPR001789">
    <property type="entry name" value="Sig_transdc_resp-reg_receiver"/>
</dbReference>
<dbReference type="SMART" id="SM00388">
    <property type="entry name" value="HisKA"/>
    <property type="match status" value="1"/>
</dbReference>
<keyword evidence="8 15" id="KW-0812">Transmembrane</keyword>
<dbReference type="InterPro" id="IPR005467">
    <property type="entry name" value="His_kinase_dom"/>
</dbReference>
<dbReference type="Pfam" id="PF00072">
    <property type="entry name" value="Response_reg"/>
    <property type="match status" value="1"/>
</dbReference>
<dbReference type="SUPFAM" id="SSF47384">
    <property type="entry name" value="Homodimeric domain of signal transducing histidine kinase"/>
    <property type="match status" value="1"/>
</dbReference>
<dbReference type="Proteomes" id="UP000294498">
    <property type="component" value="Unassembled WGS sequence"/>
</dbReference>
<dbReference type="Pfam" id="PF02518">
    <property type="entry name" value="HATPase_c"/>
    <property type="match status" value="1"/>
</dbReference>
<dbReference type="SUPFAM" id="SSF55874">
    <property type="entry name" value="ATPase domain of HSP90 chaperone/DNA topoisomerase II/histidine kinase"/>
    <property type="match status" value="1"/>
</dbReference>
<evidence type="ECO:0000256" key="12">
    <source>
        <dbReference type="ARBA" id="ARBA00023136"/>
    </source>
</evidence>
<dbReference type="InterPro" id="IPR036890">
    <property type="entry name" value="HATPase_C_sf"/>
</dbReference>
<evidence type="ECO:0000256" key="1">
    <source>
        <dbReference type="ARBA" id="ARBA00000085"/>
    </source>
</evidence>
<comment type="subcellular location">
    <subcellularLocation>
        <location evidence="2">Cell inner membrane</location>
        <topology evidence="2">Multi-pass membrane protein</topology>
    </subcellularLocation>
</comment>
<evidence type="ECO:0000256" key="9">
    <source>
        <dbReference type="ARBA" id="ARBA00022777"/>
    </source>
</evidence>
<evidence type="ECO:0000256" key="6">
    <source>
        <dbReference type="ARBA" id="ARBA00022553"/>
    </source>
</evidence>
<dbReference type="CDD" id="cd16922">
    <property type="entry name" value="HATPase_EvgS-ArcB-TorS-like"/>
    <property type="match status" value="1"/>
</dbReference>
<evidence type="ECO:0000259" key="17">
    <source>
        <dbReference type="PROSITE" id="PS50110"/>
    </source>
</evidence>
<reference evidence="19 20" key="1">
    <citation type="submission" date="2019-03" db="EMBL/GenBank/DDBJ databases">
        <title>Genomic Encyclopedia of Type Strains, Phase IV (KMG-IV): sequencing the most valuable type-strain genomes for metagenomic binning, comparative biology and taxonomic classification.</title>
        <authorList>
            <person name="Goeker M."/>
        </authorList>
    </citation>
    <scope>NUCLEOTIDE SEQUENCE [LARGE SCALE GENOMIC DNA]</scope>
    <source>
        <strain evidence="19 20">DSM 100059</strain>
    </source>
</reference>
<proteinExistence type="predicted"/>
<dbReference type="InterPro" id="IPR036097">
    <property type="entry name" value="HisK_dim/P_sf"/>
</dbReference>
<dbReference type="SUPFAM" id="SSF47226">
    <property type="entry name" value="Histidine-containing phosphotransfer domain, HPT domain"/>
    <property type="match status" value="1"/>
</dbReference>
<dbReference type="CDD" id="cd00156">
    <property type="entry name" value="REC"/>
    <property type="match status" value="1"/>
</dbReference>
<dbReference type="InterPro" id="IPR003661">
    <property type="entry name" value="HisK_dim/P_dom"/>
</dbReference>
<dbReference type="PRINTS" id="PR00344">
    <property type="entry name" value="BCTRLSENSOR"/>
</dbReference>
<dbReference type="InterPro" id="IPR003594">
    <property type="entry name" value="HATPase_dom"/>
</dbReference>
<comment type="caution">
    <text evidence="19">The sequence shown here is derived from an EMBL/GenBank/DDBJ whole genome shotgun (WGS) entry which is preliminary data.</text>
</comment>
<dbReference type="Gene3D" id="3.40.50.2300">
    <property type="match status" value="1"/>
</dbReference>
<keyword evidence="9 19" id="KW-0418">Kinase</keyword>
<keyword evidence="6 14" id="KW-0597">Phosphoprotein</keyword>
<dbReference type="GO" id="GO:0000155">
    <property type="term" value="F:phosphorelay sensor kinase activity"/>
    <property type="evidence" value="ECO:0007669"/>
    <property type="project" value="InterPro"/>
</dbReference>
<dbReference type="InterPro" id="IPR004358">
    <property type="entry name" value="Sig_transdc_His_kin-like_C"/>
</dbReference>
<protein>
    <recommendedName>
        <fullName evidence="3">histidine kinase</fullName>
        <ecNumber evidence="3">2.7.13.3</ecNumber>
    </recommendedName>
</protein>
<dbReference type="Pfam" id="PF00512">
    <property type="entry name" value="HisKA"/>
    <property type="match status" value="1"/>
</dbReference>
<dbReference type="RefSeq" id="WP_133992834.1">
    <property type="nucleotide sequence ID" value="NZ_SODV01000001.1"/>
</dbReference>
<evidence type="ECO:0000256" key="15">
    <source>
        <dbReference type="SAM" id="Phobius"/>
    </source>
</evidence>
<evidence type="ECO:0000256" key="10">
    <source>
        <dbReference type="ARBA" id="ARBA00022840"/>
    </source>
</evidence>
<evidence type="ECO:0000256" key="5">
    <source>
        <dbReference type="ARBA" id="ARBA00022519"/>
    </source>
</evidence>
<evidence type="ECO:0000256" key="8">
    <source>
        <dbReference type="ARBA" id="ARBA00022692"/>
    </source>
</evidence>
<evidence type="ECO:0000256" key="7">
    <source>
        <dbReference type="ARBA" id="ARBA00022679"/>
    </source>
</evidence>
<keyword evidence="5" id="KW-0997">Cell inner membrane</keyword>
<feature type="modified residue" description="Phosphohistidine" evidence="13">
    <location>
        <position position="793"/>
    </location>
</feature>
<accession>A0A4R8DS32</accession>
<dbReference type="PROSITE" id="PS50110">
    <property type="entry name" value="RESPONSE_REGULATORY"/>
    <property type="match status" value="1"/>
</dbReference>
<organism evidence="19 20">
    <name type="scientific">Dinghuibacter silviterrae</name>
    <dbReference type="NCBI Taxonomy" id="1539049"/>
    <lineage>
        <taxon>Bacteria</taxon>
        <taxon>Pseudomonadati</taxon>
        <taxon>Bacteroidota</taxon>
        <taxon>Chitinophagia</taxon>
        <taxon>Chitinophagales</taxon>
        <taxon>Chitinophagaceae</taxon>
        <taxon>Dinghuibacter</taxon>
    </lineage>
</organism>
<dbReference type="InterPro" id="IPR036641">
    <property type="entry name" value="HPT_dom_sf"/>
</dbReference>
<feature type="domain" description="Histidine kinase" evidence="16">
    <location>
        <begin position="344"/>
        <end position="596"/>
    </location>
</feature>
<dbReference type="Gene3D" id="3.30.565.10">
    <property type="entry name" value="Histidine kinase-like ATPase, C-terminal domain"/>
    <property type="match status" value="1"/>
</dbReference>
<keyword evidence="20" id="KW-1185">Reference proteome</keyword>
<keyword evidence="11 15" id="KW-1133">Transmembrane helix</keyword>
<dbReference type="SUPFAM" id="SSF52172">
    <property type="entry name" value="CheY-like"/>
    <property type="match status" value="1"/>
</dbReference>
<evidence type="ECO:0000259" key="18">
    <source>
        <dbReference type="PROSITE" id="PS50894"/>
    </source>
</evidence>
<dbReference type="EMBL" id="SODV01000001">
    <property type="protein sequence ID" value="TDX00819.1"/>
    <property type="molecule type" value="Genomic_DNA"/>
</dbReference>
<dbReference type="Gene3D" id="1.20.120.160">
    <property type="entry name" value="HPT domain"/>
    <property type="match status" value="1"/>
</dbReference>
<name>A0A4R8DS32_9BACT</name>
<dbReference type="Gene3D" id="1.10.287.130">
    <property type="match status" value="1"/>
</dbReference>
<dbReference type="InterPro" id="IPR008207">
    <property type="entry name" value="Sig_transdc_His_kin_Hpt_dom"/>
</dbReference>
<dbReference type="PROSITE" id="PS50894">
    <property type="entry name" value="HPT"/>
    <property type="match status" value="1"/>
</dbReference>
<feature type="modified residue" description="4-aspartylphosphate" evidence="14">
    <location>
        <position position="665"/>
    </location>
</feature>
<feature type="domain" description="HPt" evidence="18">
    <location>
        <begin position="754"/>
        <end position="853"/>
    </location>
</feature>
<keyword evidence="10" id="KW-0547">Nucleotide-binding</keyword>
<feature type="domain" description="Response regulatory" evidence="17">
    <location>
        <begin position="616"/>
        <end position="731"/>
    </location>
</feature>
<keyword evidence="4" id="KW-1003">Cell membrane</keyword>
<keyword evidence="7" id="KW-0808">Transferase</keyword>
<evidence type="ECO:0000256" key="4">
    <source>
        <dbReference type="ARBA" id="ARBA00022475"/>
    </source>
</evidence>
<evidence type="ECO:0000256" key="13">
    <source>
        <dbReference type="PROSITE-ProRule" id="PRU00110"/>
    </source>
</evidence>
<dbReference type="OrthoDB" id="9797097at2"/>
<sequence length="855" mass="94194">MTRSGFTRSVRGKVITALVLSCCALLLAWAVSKGTFRRMLGAVQHTSAANSPWRVASALSAGIARLEGLQRQDLRPLHLLIDTLRGLYAGDSLRSAQVNTLEHLLGQRDKLVSDYLRVRAEVVEDSSLSHQVFALAENVRNSPPPKDSTVVTTERKSYTTTVYPGQEPAHPQASRGFFRKLFGKKKASPPAPAAAPYQVVREETRTHVDTIATAAADTTADALDARMQDFERHRRRCSTLFLDREAQLAAASDRLNRQILLVLKQVEQDAVERMEASNARAEEVVHTGITRINAIMFTFFLVTAVLLYFILTDIARGNAYREEIETARDQAEYHSKAKQRFLSNMSHEIRTPLQSIVGYSERIRAQGFAAHKDIDALHHSAEHLLQIVNEVLDYNRIVSGKFTFTRRVFRPLELLDEIVSVLRLQADEKGLALTTRYALAAPATPAPAAAPAPRTAALPGAPALVPFAPAAAQLAPAAAQQPLLLEGDPFRLKQVLYNLLGNAIKFTTTGWVNLDVRYEDGHLICAISDTGPGIAPEDLERVFQEFEQAESRSGPSGTGLGLPISKALVEAQGGRIVVASTPGEGSCFTVTLPYTIAPVPLPEHVQLPHSIARHKKTWILDDDPFILDVCSWILDRHHIAHRCFSSPAALLNEPWDGAVCYVLLDIRMPGMSGFEVCATLRDRIPPGVRIFALTAQVLPDEQARVLEGGFDGILLKPFTERDLLGIFEEAAPATPVAASPDWDPSPLERMTLGDKAQLNQMLRHFARDQRQDKVLLANYLRERDFAGALLLVHRIAGRTGQVGARRLSTDLRRMEKTLTHEQILDDASIKQLLGLCAQLDTLIAKAEEMTEAPVS</sequence>
<evidence type="ECO:0000313" key="19">
    <source>
        <dbReference type="EMBL" id="TDX00819.1"/>
    </source>
</evidence>
<dbReference type="InterPro" id="IPR011006">
    <property type="entry name" value="CheY-like_superfamily"/>
</dbReference>
<dbReference type="EC" id="2.7.13.3" evidence="3"/>
<dbReference type="AlphaFoldDB" id="A0A4R8DS32"/>
<evidence type="ECO:0000259" key="16">
    <source>
        <dbReference type="PROSITE" id="PS50109"/>
    </source>
</evidence>
<evidence type="ECO:0000256" key="3">
    <source>
        <dbReference type="ARBA" id="ARBA00012438"/>
    </source>
</evidence>
<comment type="catalytic activity">
    <reaction evidence="1">
        <text>ATP + protein L-histidine = ADP + protein N-phospho-L-histidine.</text>
        <dbReference type="EC" id="2.7.13.3"/>
    </reaction>
</comment>
<dbReference type="CDD" id="cd00082">
    <property type="entry name" value="HisKA"/>
    <property type="match status" value="1"/>
</dbReference>
<dbReference type="SMART" id="SM00448">
    <property type="entry name" value="REC"/>
    <property type="match status" value="1"/>
</dbReference>
<dbReference type="PANTHER" id="PTHR43047:SF64">
    <property type="entry name" value="HISTIDINE KINASE CONTAINING CHEY-HOMOLOGOUS RECEIVER DOMAIN AND PAS DOMAIN-RELATED"/>
    <property type="match status" value="1"/>
</dbReference>
<keyword evidence="12 15" id="KW-0472">Membrane</keyword>
<dbReference type="SMART" id="SM00387">
    <property type="entry name" value="HATPase_c"/>
    <property type="match status" value="1"/>
</dbReference>
<evidence type="ECO:0000313" key="20">
    <source>
        <dbReference type="Proteomes" id="UP000294498"/>
    </source>
</evidence>
<dbReference type="PANTHER" id="PTHR43047">
    <property type="entry name" value="TWO-COMPONENT HISTIDINE PROTEIN KINASE"/>
    <property type="match status" value="1"/>
</dbReference>
<feature type="transmembrane region" description="Helical" evidence="15">
    <location>
        <begin position="292"/>
        <end position="311"/>
    </location>
</feature>
<evidence type="ECO:0000256" key="11">
    <source>
        <dbReference type="ARBA" id="ARBA00022989"/>
    </source>
</evidence>
<evidence type="ECO:0000256" key="14">
    <source>
        <dbReference type="PROSITE-ProRule" id="PRU00169"/>
    </source>
</evidence>
<dbReference type="GO" id="GO:0005886">
    <property type="term" value="C:plasma membrane"/>
    <property type="evidence" value="ECO:0007669"/>
    <property type="project" value="UniProtKB-SubCell"/>
</dbReference>
<dbReference type="PROSITE" id="PS50109">
    <property type="entry name" value="HIS_KIN"/>
    <property type="match status" value="1"/>
</dbReference>